<comment type="similarity">
    <text evidence="2">Belongs to the bacterial solute-binding protein 8 family.</text>
</comment>
<keyword evidence="5" id="KW-0175">Coiled coil</keyword>
<accession>A0ABR9UKP0</accession>
<proteinExistence type="inferred from homology"/>
<dbReference type="PROSITE" id="PS50983">
    <property type="entry name" value="FE_B12_PBP"/>
    <property type="match status" value="1"/>
</dbReference>
<keyword evidence="9" id="KW-1185">Reference proteome</keyword>
<feature type="chain" id="PRO_5046426080" evidence="6">
    <location>
        <begin position="20"/>
        <end position="318"/>
    </location>
</feature>
<evidence type="ECO:0000256" key="6">
    <source>
        <dbReference type="SAM" id="SignalP"/>
    </source>
</evidence>
<protein>
    <submittedName>
        <fullName evidence="8">Iron-siderophore ABC transporter substrate-binding protein</fullName>
    </submittedName>
</protein>
<dbReference type="SUPFAM" id="SSF53807">
    <property type="entry name" value="Helical backbone' metal receptor"/>
    <property type="match status" value="1"/>
</dbReference>
<evidence type="ECO:0000256" key="3">
    <source>
        <dbReference type="ARBA" id="ARBA00022448"/>
    </source>
</evidence>
<dbReference type="Gene3D" id="3.40.50.1980">
    <property type="entry name" value="Nitrogenase molybdenum iron protein domain"/>
    <property type="match status" value="2"/>
</dbReference>
<keyword evidence="3" id="KW-0813">Transport</keyword>
<feature type="coiled-coil region" evidence="5">
    <location>
        <begin position="160"/>
        <end position="194"/>
    </location>
</feature>
<dbReference type="Proteomes" id="UP000651156">
    <property type="component" value="Unassembled WGS sequence"/>
</dbReference>
<dbReference type="PROSITE" id="PS51257">
    <property type="entry name" value="PROKAR_LIPOPROTEIN"/>
    <property type="match status" value="1"/>
</dbReference>
<dbReference type="Pfam" id="PF01497">
    <property type="entry name" value="Peripla_BP_2"/>
    <property type="match status" value="1"/>
</dbReference>
<dbReference type="PANTHER" id="PTHR30532:SF24">
    <property type="entry name" value="FERRIC ENTEROBACTIN-BINDING PERIPLASMIC PROTEIN FEPB"/>
    <property type="match status" value="1"/>
</dbReference>
<dbReference type="RefSeq" id="WP_193929758.1">
    <property type="nucleotide sequence ID" value="NZ_CAWPMZ010000041.1"/>
</dbReference>
<organism evidence="8 9">
    <name type="scientific">Gloeocapsopsis crepidinum LEGE 06123</name>
    <dbReference type="NCBI Taxonomy" id="588587"/>
    <lineage>
        <taxon>Bacteria</taxon>
        <taxon>Bacillati</taxon>
        <taxon>Cyanobacteriota</taxon>
        <taxon>Cyanophyceae</taxon>
        <taxon>Oscillatoriophycideae</taxon>
        <taxon>Chroococcales</taxon>
        <taxon>Chroococcaceae</taxon>
        <taxon>Gloeocapsopsis</taxon>
    </lineage>
</organism>
<dbReference type="PANTHER" id="PTHR30532">
    <property type="entry name" value="IRON III DICITRATE-BINDING PERIPLASMIC PROTEIN"/>
    <property type="match status" value="1"/>
</dbReference>
<comment type="caution">
    <text evidence="8">The sequence shown here is derived from an EMBL/GenBank/DDBJ whole genome shotgun (WGS) entry which is preliminary data.</text>
</comment>
<evidence type="ECO:0000313" key="9">
    <source>
        <dbReference type="Proteomes" id="UP000651156"/>
    </source>
</evidence>
<dbReference type="EMBL" id="JADEWN010000001">
    <property type="protein sequence ID" value="MBE9188851.1"/>
    <property type="molecule type" value="Genomic_DNA"/>
</dbReference>
<name>A0ABR9UKP0_9CHRO</name>
<evidence type="ECO:0000256" key="4">
    <source>
        <dbReference type="ARBA" id="ARBA00022729"/>
    </source>
</evidence>
<feature type="signal peptide" evidence="6">
    <location>
        <begin position="1"/>
        <end position="19"/>
    </location>
</feature>
<evidence type="ECO:0000256" key="2">
    <source>
        <dbReference type="ARBA" id="ARBA00008814"/>
    </source>
</evidence>
<dbReference type="CDD" id="cd01146">
    <property type="entry name" value="FhuD"/>
    <property type="match status" value="1"/>
</dbReference>
<evidence type="ECO:0000259" key="7">
    <source>
        <dbReference type="PROSITE" id="PS50983"/>
    </source>
</evidence>
<evidence type="ECO:0000256" key="1">
    <source>
        <dbReference type="ARBA" id="ARBA00004196"/>
    </source>
</evidence>
<evidence type="ECO:0000256" key="5">
    <source>
        <dbReference type="SAM" id="Coils"/>
    </source>
</evidence>
<evidence type="ECO:0000313" key="8">
    <source>
        <dbReference type="EMBL" id="MBE9188851.1"/>
    </source>
</evidence>
<sequence>MYKLLARILLILCFTAACDRTPPKYTTSTSCQDIQHEFGSTQICKTPQRVIALDPRSLDLLLSLDVQPIGYAEDARVLLKTPQFETTIDVKYLGDRITTNPVYVGTWQAPSQESVLKLKPDLILLGYGGEQSLYMNFSQIAPTLPLSQSDRHWQEDLLTLSRVMNRAQRAQQVIQNHNQRIADTRAKLKAVAKQQLLLLSISGLDSIEVFTEETFAGNLLTELGFELVVPKLPVRYGAIPTSLEILPQLDADIVIVMASGDSTVSQIQKLWEQSPVLRSLPVYQANQVHFVDYHLWSRITGPIATELITKQLQQILSI</sequence>
<keyword evidence="4 6" id="KW-0732">Signal</keyword>
<dbReference type="InterPro" id="IPR002491">
    <property type="entry name" value="ABC_transptr_periplasmic_BD"/>
</dbReference>
<gene>
    <name evidence="8" type="ORF">IQ230_00420</name>
</gene>
<dbReference type="InterPro" id="IPR051313">
    <property type="entry name" value="Bact_iron-sidero_bind"/>
</dbReference>
<feature type="domain" description="Fe/B12 periplasmic-binding" evidence="7">
    <location>
        <begin position="49"/>
        <end position="318"/>
    </location>
</feature>
<comment type="subcellular location">
    <subcellularLocation>
        <location evidence="1">Cell envelope</location>
    </subcellularLocation>
</comment>
<reference evidence="8 9" key="1">
    <citation type="submission" date="2020-10" db="EMBL/GenBank/DDBJ databases">
        <authorList>
            <person name="Castelo-Branco R."/>
            <person name="Eusebio N."/>
            <person name="Adriana R."/>
            <person name="Vieira A."/>
            <person name="Brugerolle De Fraissinette N."/>
            <person name="Rezende De Castro R."/>
            <person name="Schneider M.P."/>
            <person name="Vasconcelos V."/>
            <person name="Leao P.N."/>
        </authorList>
    </citation>
    <scope>NUCLEOTIDE SEQUENCE [LARGE SCALE GENOMIC DNA]</scope>
    <source>
        <strain evidence="8 9">LEGE 06123</strain>
    </source>
</reference>